<dbReference type="SUPFAM" id="SSF57716">
    <property type="entry name" value="Glucocorticoid receptor-like (DNA-binding domain)"/>
    <property type="match status" value="1"/>
</dbReference>
<evidence type="ECO:0000313" key="8">
    <source>
        <dbReference type="Proteomes" id="UP000183245"/>
    </source>
</evidence>
<evidence type="ECO:0000256" key="3">
    <source>
        <dbReference type="ARBA" id="ARBA00022833"/>
    </source>
</evidence>
<evidence type="ECO:0000256" key="4">
    <source>
        <dbReference type="PROSITE-ProRule" id="PRU00510"/>
    </source>
</evidence>
<evidence type="ECO:0000256" key="1">
    <source>
        <dbReference type="ARBA" id="ARBA00022723"/>
    </source>
</evidence>
<comment type="caution">
    <text evidence="7">The sequence shown here is derived from an EMBL/GenBank/DDBJ whole genome shotgun (WGS) entry which is preliminary data.</text>
</comment>
<proteinExistence type="predicted"/>
<dbReference type="PROSITE" id="PS51128">
    <property type="entry name" value="ZF_DKSA_2"/>
    <property type="match status" value="1"/>
</dbReference>
<dbReference type="GO" id="GO:0008270">
    <property type="term" value="F:zinc ion binding"/>
    <property type="evidence" value="ECO:0007669"/>
    <property type="project" value="UniProtKB-KW"/>
</dbReference>
<dbReference type="EMBL" id="MNZT01000081">
    <property type="protein sequence ID" value="OIP96640.1"/>
    <property type="molecule type" value="Genomic_DNA"/>
</dbReference>
<reference evidence="7 8" key="1">
    <citation type="journal article" date="2016" name="Environ. Microbiol.">
        <title>Genomic resolution of a cold subsurface aquifer community provides metabolic insights for novel microbes adapted to high CO concentrations.</title>
        <authorList>
            <person name="Probst A.J."/>
            <person name="Castelle C.J."/>
            <person name="Singh A."/>
            <person name="Brown C.T."/>
            <person name="Anantharaman K."/>
            <person name="Sharon I."/>
            <person name="Hug L.A."/>
            <person name="Burstein D."/>
            <person name="Emerson J.B."/>
            <person name="Thomas B.C."/>
            <person name="Banfield J.F."/>
        </authorList>
    </citation>
    <scope>NUCLEOTIDE SEQUENCE [LARGE SCALE GENOMIC DNA]</scope>
    <source>
        <strain evidence="7">CG2_30_54_11</strain>
    </source>
</reference>
<dbReference type="InterPro" id="IPR000962">
    <property type="entry name" value="Znf_DskA_TraR"/>
</dbReference>
<keyword evidence="2" id="KW-0863">Zinc-finger</keyword>
<feature type="domain" description="Zinc finger DksA/TraR C4-type" evidence="6">
    <location>
        <begin position="82"/>
        <end position="116"/>
    </location>
</feature>
<feature type="zinc finger region" description="dksA C4-type" evidence="4">
    <location>
        <begin position="87"/>
        <end position="111"/>
    </location>
</feature>
<dbReference type="STRING" id="1817892.AUK40_04760"/>
<evidence type="ECO:0000256" key="2">
    <source>
        <dbReference type="ARBA" id="ARBA00022771"/>
    </source>
</evidence>
<evidence type="ECO:0000313" key="7">
    <source>
        <dbReference type="EMBL" id="OIP96640.1"/>
    </source>
</evidence>
<accession>A0A1J5IZH4</accession>
<dbReference type="Gene3D" id="1.20.120.910">
    <property type="entry name" value="DksA, coiled-coil domain"/>
    <property type="match status" value="1"/>
</dbReference>
<dbReference type="PANTHER" id="PTHR33823">
    <property type="entry name" value="RNA POLYMERASE-BINDING TRANSCRIPTION FACTOR DKSA-RELATED"/>
    <property type="match status" value="1"/>
</dbReference>
<feature type="region of interest" description="Disordered" evidence="5">
    <location>
        <begin position="23"/>
        <end position="48"/>
    </location>
</feature>
<dbReference type="Proteomes" id="UP000183245">
    <property type="component" value="Unassembled WGS sequence"/>
</dbReference>
<dbReference type="PANTHER" id="PTHR33823:SF4">
    <property type="entry name" value="GENERAL STRESS PROTEIN 16O"/>
    <property type="match status" value="1"/>
</dbReference>
<gene>
    <name evidence="7" type="ORF">AUK40_04760</name>
</gene>
<sequence length="118" mass="13198">MTTALESFRSRLEKHRDALSALMSKTTDEQKVTEEGFVPPSTHGQDDEAERVVGLEMGIMTQENLKHAHLEIIEALSRIEDGSYGICVDCGERIAEKRLSFAPASRYCISCQIKHEGM</sequence>
<dbReference type="Pfam" id="PF01258">
    <property type="entry name" value="zf-dskA_traR"/>
    <property type="match status" value="1"/>
</dbReference>
<evidence type="ECO:0000259" key="6">
    <source>
        <dbReference type="Pfam" id="PF01258"/>
    </source>
</evidence>
<evidence type="ECO:0000256" key="5">
    <source>
        <dbReference type="SAM" id="MobiDB-lite"/>
    </source>
</evidence>
<name>A0A1J5IZH4_9BACT</name>
<protein>
    <recommendedName>
        <fullName evidence="6">Zinc finger DksA/TraR C4-type domain-containing protein</fullName>
    </recommendedName>
</protein>
<organism evidence="7 8">
    <name type="scientific">Candidatus Wirthbacteria bacterium CG2_30_54_11</name>
    <dbReference type="NCBI Taxonomy" id="1817892"/>
    <lineage>
        <taxon>Bacteria</taxon>
        <taxon>Candidatus Wirthbacteria</taxon>
    </lineage>
</organism>
<keyword evidence="1" id="KW-0479">Metal-binding</keyword>
<dbReference type="AlphaFoldDB" id="A0A1J5IZH4"/>
<keyword evidence="3" id="KW-0862">Zinc</keyword>